<evidence type="ECO:0000256" key="2">
    <source>
        <dbReference type="SAM" id="SignalP"/>
    </source>
</evidence>
<dbReference type="InterPro" id="IPR013783">
    <property type="entry name" value="Ig-like_fold"/>
</dbReference>
<dbReference type="InterPro" id="IPR010916">
    <property type="entry name" value="TonB_box_CS"/>
</dbReference>
<organism evidence="3 4">
    <name type="scientific">Cellulomonas cellasea</name>
    <dbReference type="NCBI Taxonomy" id="43670"/>
    <lineage>
        <taxon>Bacteria</taxon>
        <taxon>Bacillati</taxon>
        <taxon>Actinomycetota</taxon>
        <taxon>Actinomycetes</taxon>
        <taxon>Micrococcales</taxon>
        <taxon>Cellulomonadaceae</taxon>
        <taxon>Cellulomonas</taxon>
    </lineage>
</organism>
<evidence type="ECO:0000256" key="1">
    <source>
        <dbReference type="SAM" id="MobiDB-lite"/>
    </source>
</evidence>
<dbReference type="GO" id="GO:0005975">
    <property type="term" value="P:carbohydrate metabolic process"/>
    <property type="evidence" value="ECO:0007669"/>
    <property type="project" value="UniProtKB-ARBA"/>
</dbReference>
<reference evidence="3 4" key="1">
    <citation type="submission" date="2020-08" db="EMBL/GenBank/DDBJ databases">
        <title>The Agave Microbiome: Exploring the role of microbial communities in plant adaptations to desert environments.</title>
        <authorList>
            <person name="Partida-Martinez L.P."/>
        </authorList>
    </citation>
    <scope>NUCLEOTIDE SEQUENCE [LARGE SCALE GENOMIC DNA]</scope>
    <source>
        <strain evidence="3 4">RAS26</strain>
    </source>
</reference>
<feature type="compositionally biased region" description="Basic and acidic residues" evidence="1">
    <location>
        <begin position="636"/>
        <end position="646"/>
    </location>
</feature>
<evidence type="ECO:0008006" key="5">
    <source>
        <dbReference type="Google" id="ProtNLM"/>
    </source>
</evidence>
<dbReference type="PROSITE" id="PS00430">
    <property type="entry name" value="TONB_DEPENDENT_REC_1"/>
    <property type="match status" value="1"/>
</dbReference>
<protein>
    <recommendedName>
        <fullName evidence="5">Fibronectin type-III domain-containing protein</fullName>
    </recommendedName>
</protein>
<dbReference type="Proteomes" id="UP000518206">
    <property type="component" value="Unassembled WGS sequence"/>
</dbReference>
<feature type="signal peptide" evidence="2">
    <location>
        <begin position="1"/>
        <end position="28"/>
    </location>
</feature>
<name>A0A7W4YC01_9CELL</name>
<evidence type="ECO:0000313" key="4">
    <source>
        <dbReference type="Proteomes" id="UP000518206"/>
    </source>
</evidence>
<proteinExistence type="predicted"/>
<dbReference type="RefSeq" id="WP_183296418.1">
    <property type="nucleotide sequence ID" value="NZ_JACHVX010000003.1"/>
</dbReference>
<gene>
    <name evidence="3" type="ORF">FHR80_002529</name>
</gene>
<keyword evidence="2" id="KW-0732">Signal</keyword>
<dbReference type="Gene3D" id="2.60.40.10">
    <property type="entry name" value="Immunoglobulins"/>
    <property type="match status" value="1"/>
</dbReference>
<sequence>MVPLPRRTLAALLVLSAALCGSALPASAAPGSTGDLLSVGRTLQYASGVTGLFTPSATGTFDVTTGAPGLDSITVSATGYSSSAAKLTVTAPLDRPTLEVGSYTAGGAAATAQDAGLALTTANASCPGGGTIDVLDVTHDADGLLTGIALDYEITCTRGSSLQGTLRWNSDEPYRLTLVRQPPYLRERPGVPAPATVTLANAGSVEQTYGTSTLDTGQAGGTAEITQDGCAGVTLAPGASCTVDVSVVSNGSDNYSGLVRTPDQSPSGEAVALVRLLPVLDDAPVVSARPGRASVTLSTDEQGGTYRVWRWVRDSDQTQVADAVAFPWTDTDVVPGTTYSYSVARLTGGLETSVGSASVTARPLAVADGAAGEYVAVDPVRVADTRDGTGVRKGAVGPGETITFDPAATGDVPGSGVTAVLLNVTGTAPTAATSVRVWAAGTPIPGTSSLNLAPGQTRPNQVVVPVGADGRIALNNGQGSTHLLVDVQGFYSTADGEEGGGYHPQDPARVLDTRHGSGAFAPSEERWVPLTGVPDDATAVDVNLTVTEPTREGHLVAWSGDGAAPGASHANFVAGQTVPNHAVVPVAYDEDGAPGIAIRNNSAGRTHVLVDVQGWYDDGGRPDGLRFAPTTPTRIADTRTTDRPLGDGRSVPGDDVTLPSGVAHVVNVTAVSTYYAGHLVAWSGEGTQPTTSTVNFVGGETAANLATVRASSRNRIAVTAVTGAPVHVVVDHVGVFY</sequence>
<comment type="caution">
    <text evidence="3">The sequence shown here is derived from an EMBL/GenBank/DDBJ whole genome shotgun (WGS) entry which is preliminary data.</text>
</comment>
<reference evidence="3 4" key="2">
    <citation type="submission" date="2020-08" db="EMBL/GenBank/DDBJ databases">
        <authorList>
            <person name="Partida-Martinez L."/>
            <person name="Huntemann M."/>
            <person name="Clum A."/>
            <person name="Wang J."/>
            <person name="Palaniappan K."/>
            <person name="Ritter S."/>
            <person name="Chen I.-M."/>
            <person name="Stamatis D."/>
            <person name="Reddy T."/>
            <person name="O'Malley R."/>
            <person name="Daum C."/>
            <person name="Shapiro N."/>
            <person name="Ivanova N."/>
            <person name="Kyrpides N."/>
            <person name="Woyke T."/>
        </authorList>
    </citation>
    <scope>NUCLEOTIDE SEQUENCE [LARGE SCALE GENOMIC DNA]</scope>
    <source>
        <strain evidence="3 4">RAS26</strain>
    </source>
</reference>
<feature type="region of interest" description="Disordered" evidence="1">
    <location>
        <begin position="621"/>
        <end position="652"/>
    </location>
</feature>
<accession>A0A7W4YC01</accession>
<dbReference type="EMBL" id="JACHVX010000003">
    <property type="protein sequence ID" value="MBB2923604.1"/>
    <property type="molecule type" value="Genomic_DNA"/>
</dbReference>
<feature type="chain" id="PRO_5031160452" description="Fibronectin type-III domain-containing protein" evidence="2">
    <location>
        <begin position="29"/>
        <end position="737"/>
    </location>
</feature>
<evidence type="ECO:0000313" key="3">
    <source>
        <dbReference type="EMBL" id="MBB2923604.1"/>
    </source>
</evidence>
<dbReference type="AlphaFoldDB" id="A0A7W4YC01"/>